<accession>A0A9X3NG79</accession>
<dbReference type="EMBL" id="JAPDDP010000054">
    <property type="protein sequence ID" value="MDA0183476.1"/>
    <property type="molecule type" value="Genomic_DNA"/>
</dbReference>
<sequence length="314" mass="35066">MVDKRFEKRRFGGPPPGPDGEIARIAARQYGIVTTAQLSQAGLDSAAIVRRVRAGRLHRVGRGVYAVGHTALSEEGTWLAEVFKAGEGAALGYFAAAKLYGAWRYRVSLIDVVVPRERRVRTNARLHRCRNLDPRDVTVFKGIPVTTFARTAVDLTDELTKWELANLLHEADWRKRLSIPATREAMARANGRRHLKRLEQAIALHESGSAGTKSRDELRFLIGFDRANLPEPKVNTHLAGHEVDFHWPELQLAIELDGPGHDRERTQKEDERKEAAWRADGFEVLRFKETQLRAATHAVAARGLASATAPLSRA</sequence>
<gene>
    <name evidence="3" type="ORF">OJ997_24420</name>
</gene>
<proteinExistence type="predicted"/>
<keyword evidence="4" id="KW-1185">Reference proteome</keyword>
<evidence type="ECO:0000313" key="4">
    <source>
        <dbReference type="Proteomes" id="UP001147653"/>
    </source>
</evidence>
<comment type="caution">
    <text evidence="3">The sequence shown here is derived from an EMBL/GenBank/DDBJ whole genome shotgun (WGS) entry which is preliminary data.</text>
</comment>
<dbReference type="Proteomes" id="UP001147653">
    <property type="component" value="Unassembled WGS sequence"/>
</dbReference>
<dbReference type="Pfam" id="PF13338">
    <property type="entry name" value="AbiEi_4"/>
    <property type="match status" value="1"/>
</dbReference>
<dbReference type="AlphaFoldDB" id="A0A9X3NG79"/>
<evidence type="ECO:0000259" key="1">
    <source>
        <dbReference type="Pfam" id="PF04480"/>
    </source>
</evidence>
<dbReference type="InterPro" id="IPR007569">
    <property type="entry name" value="DUF559"/>
</dbReference>
<protein>
    <submittedName>
        <fullName evidence="3">Type IV toxin-antitoxin system AbiEi family antitoxin domain-containing protein</fullName>
    </submittedName>
</protein>
<dbReference type="InterPro" id="IPR025159">
    <property type="entry name" value="AbiEi_N"/>
</dbReference>
<organism evidence="3 4">
    <name type="scientific">Solirubrobacter phytolaccae</name>
    <dbReference type="NCBI Taxonomy" id="1404360"/>
    <lineage>
        <taxon>Bacteria</taxon>
        <taxon>Bacillati</taxon>
        <taxon>Actinomycetota</taxon>
        <taxon>Thermoleophilia</taxon>
        <taxon>Solirubrobacterales</taxon>
        <taxon>Solirubrobacteraceae</taxon>
        <taxon>Solirubrobacter</taxon>
    </lineage>
</organism>
<evidence type="ECO:0000313" key="3">
    <source>
        <dbReference type="EMBL" id="MDA0183476.1"/>
    </source>
</evidence>
<reference evidence="3" key="1">
    <citation type="submission" date="2022-10" db="EMBL/GenBank/DDBJ databases">
        <title>The WGS of Solirubrobacter phytolaccae KCTC 29190.</title>
        <authorList>
            <person name="Jiang Z."/>
        </authorList>
    </citation>
    <scope>NUCLEOTIDE SEQUENCE</scope>
    <source>
        <strain evidence="3">KCTC 29190</strain>
    </source>
</reference>
<feature type="domain" description="AbiEi antitoxin N-terminal" evidence="2">
    <location>
        <begin position="22"/>
        <end position="67"/>
    </location>
</feature>
<name>A0A9X3NG79_9ACTN</name>
<feature type="domain" description="DUF559" evidence="1">
    <location>
        <begin position="240"/>
        <end position="301"/>
    </location>
</feature>
<dbReference type="Gene3D" id="3.40.960.10">
    <property type="entry name" value="VSR Endonuclease"/>
    <property type="match status" value="1"/>
</dbReference>
<evidence type="ECO:0000259" key="2">
    <source>
        <dbReference type="Pfam" id="PF13338"/>
    </source>
</evidence>
<dbReference type="Pfam" id="PF04480">
    <property type="entry name" value="DUF559"/>
    <property type="match status" value="1"/>
</dbReference>